<dbReference type="GO" id="GO:0006874">
    <property type="term" value="P:intracellular calcium ion homeostasis"/>
    <property type="evidence" value="ECO:0007669"/>
    <property type="project" value="TreeGrafter"/>
</dbReference>
<feature type="transmembrane region" description="Helical" evidence="5">
    <location>
        <begin position="255"/>
        <end position="275"/>
    </location>
</feature>
<comment type="subcellular location">
    <subcellularLocation>
        <location evidence="1">Membrane</location>
        <topology evidence="1">Multi-pass membrane protein</topology>
    </subcellularLocation>
</comment>
<dbReference type="GO" id="GO:0005262">
    <property type="term" value="F:calcium channel activity"/>
    <property type="evidence" value="ECO:0007669"/>
    <property type="project" value="TreeGrafter"/>
</dbReference>
<evidence type="ECO:0000313" key="7">
    <source>
        <dbReference type="EMBL" id="TCT13372.1"/>
    </source>
</evidence>
<organism evidence="7 8">
    <name type="scientific">Tepidamorphus gemmatus</name>
    <dbReference type="NCBI Taxonomy" id="747076"/>
    <lineage>
        <taxon>Bacteria</taxon>
        <taxon>Pseudomonadati</taxon>
        <taxon>Pseudomonadota</taxon>
        <taxon>Alphaproteobacteria</taxon>
        <taxon>Hyphomicrobiales</taxon>
        <taxon>Tepidamorphaceae</taxon>
        <taxon>Tepidamorphus</taxon>
    </lineage>
</organism>
<gene>
    <name evidence="7" type="ORF">EDC22_101236</name>
</gene>
<keyword evidence="8" id="KW-1185">Reference proteome</keyword>
<protein>
    <submittedName>
        <fullName evidence="7">Cation:H+ antiporter</fullName>
    </submittedName>
</protein>
<keyword evidence="2 5" id="KW-0812">Transmembrane</keyword>
<feature type="transmembrane region" description="Helical" evidence="5">
    <location>
        <begin position="6"/>
        <end position="23"/>
    </location>
</feature>
<dbReference type="Pfam" id="PF01699">
    <property type="entry name" value="Na_Ca_ex"/>
    <property type="match status" value="2"/>
</dbReference>
<reference evidence="7 8" key="1">
    <citation type="submission" date="2019-03" db="EMBL/GenBank/DDBJ databases">
        <title>Genomic Encyclopedia of Type Strains, Phase IV (KMG-IV): sequencing the most valuable type-strain genomes for metagenomic binning, comparative biology and taxonomic classification.</title>
        <authorList>
            <person name="Goeker M."/>
        </authorList>
    </citation>
    <scope>NUCLEOTIDE SEQUENCE [LARGE SCALE GENOMIC DNA]</scope>
    <source>
        <strain evidence="7 8">DSM 19345</strain>
    </source>
</reference>
<dbReference type="EMBL" id="SMAK01000001">
    <property type="protein sequence ID" value="TCT13372.1"/>
    <property type="molecule type" value="Genomic_DNA"/>
</dbReference>
<feature type="transmembrane region" description="Helical" evidence="5">
    <location>
        <begin position="309"/>
        <end position="326"/>
    </location>
</feature>
<evidence type="ECO:0000256" key="1">
    <source>
        <dbReference type="ARBA" id="ARBA00004141"/>
    </source>
</evidence>
<dbReference type="PANTHER" id="PTHR10846:SF8">
    <property type="entry name" value="INNER MEMBRANE PROTEIN YRBG"/>
    <property type="match status" value="1"/>
</dbReference>
<accession>A0A4R3MIB4</accession>
<feature type="transmembrane region" description="Helical" evidence="5">
    <location>
        <begin position="220"/>
        <end position="243"/>
    </location>
</feature>
<dbReference type="InterPro" id="IPR044880">
    <property type="entry name" value="NCX_ion-bd_dom_sf"/>
</dbReference>
<dbReference type="AlphaFoldDB" id="A0A4R3MIB4"/>
<proteinExistence type="predicted"/>
<evidence type="ECO:0000313" key="8">
    <source>
        <dbReference type="Proteomes" id="UP000295678"/>
    </source>
</evidence>
<dbReference type="InterPro" id="IPR004837">
    <property type="entry name" value="NaCa_Exmemb"/>
</dbReference>
<dbReference type="NCBIfam" id="TIGR00367">
    <property type="entry name" value="calcium/sodium antiporter"/>
    <property type="match status" value="1"/>
</dbReference>
<evidence type="ECO:0000256" key="2">
    <source>
        <dbReference type="ARBA" id="ARBA00022692"/>
    </source>
</evidence>
<feature type="domain" description="Sodium/calcium exchanger membrane region" evidence="6">
    <location>
        <begin position="185"/>
        <end position="325"/>
    </location>
</feature>
<sequence length="327" mass="33527">MILSILLLAGGLVLLFAGGELLVRGSVRLAVGLGISPLVIGLTVVGFGTSTPELVTSVQAALRDTPGIAIGNIVGSNIANILLIVGLSSLVYPIAIDSRGLKRDGAIMLAVAVVFAVLSAVMPLGRGIGLALLAALVVYVAVIVRIEMRDARSEHGAIFDKARALEEVDPELDPERPQPHSPLVSLGLCLIGLALLVAGGHLLVDGAVDLARGLGISETVIGLTIVAVGTSLPELVTSLVAAFRREADVAFGNIVGSNIYNILGIGGATAAISPLTVPQDIVTFDNIAMTAVSAVLLLVAWTGMRISRVEGAALLAAYAGYVYLIWP</sequence>
<dbReference type="RefSeq" id="WP_132804765.1">
    <property type="nucleotide sequence ID" value="NZ_SMAK01000001.1"/>
</dbReference>
<dbReference type="PANTHER" id="PTHR10846">
    <property type="entry name" value="SODIUM/POTASSIUM/CALCIUM EXCHANGER"/>
    <property type="match status" value="1"/>
</dbReference>
<feature type="domain" description="Sodium/calcium exchanger membrane region" evidence="6">
    <location>
        <begin position="4"/>
        <end position="143"/>
    </location>
</feature>
<evidence type="ECO:0000256" key="4">
    <source>
        <dbReference type="ARBA" id="ARBA00023136"/>
    </source>
</evidence>
<dbReference type="GO" id="GO:0008273">
    <property type="term" value="F:calcium, potassium:sodium antiporter activity"/>
    <property type="evidence" value="ECO:0007669"/>
    <property type="project" value="TreeGrafter"/>
</dbReference>
<dbReference type="Gene3D" id="1.20.1420.30">
    <property type="entry name" value="NCX, central ion-binding region"/>
    <property type="match status" value="2"/>
</dbReference>
<name>A0A4R3MIB4_9HYPH</name>
<evidence type="ECO:0000256" key="5">
    <source>
        <dbReference type="SAM" id="Phobius"/>
    </source>
</evidence>
<feature type="transmembrane region" description="Helical" evidence="5">
    <location>
        <begin position="281"/>
        <end position="302"/>
    </location>
</feature>
<dbReference type="OrthoDB" id="9794225at2"/>
<feature type="transmembrane region" description="Helical" evidence="5">
    <location>
        <begin position="128"/>
        <end position="146"/>
    </location>
</feature>
<evidence type="ECO:0000256" key="3">
    <source>
        <dbReference type="ARBA" id="ARBA00022989"/>
    </source>
</evidence>
<comment type="caution">
    <text evidence="7">The sequence shown here is derived from an EMBL/GenBank/DDBJ whole genome shotgun (WGS) entry which is preliminary data.</text>
</comment>
<feature type="transmembrane region" description="Helical" evidence="5">
    <location>
        <begin position="68"/>
        <end position="93"/>
    </location>
</feature>
<dbReference type="InterPro" id="IPR004481">
    <property type="entry name" value="K/Na/Ca-exchanger"/>
</dbReference>
<dbReference type="GO" id="GO:0005886">
    <property type="term" value="C:plasma membrane"/>
    <property type="evidence" value="ECO:0007669"/>
    <property type="project" value="TreeGrafter"/>
</dbReference>
<evidence type="ECO:0000259" key="6">
    <source>
        <dbReference type="Pfam" id="PF01699"/>
    </source>
</evidence>
<feature type="transmembrane region" description="Helical" evidence="5">
    <location>
        <begin position="30"/>
        <end position="48"/>
    </location>
</feature>
<dbReference type="Proteomes" id="UP000295678">
    <property type="component" value="Unassembled WGS sequence"/>
</dbReference>
<feature type="transmembrane region" description="Helical" evidence="5">
    <location>
        <begin position="105"/>
        <end position="122"/>
    </location>
</feature>
<keyword evidence="4 5" id="KW-0472">Membrane</keyword>
<keyword evidence="3 5" id="KW-1133">Transmembrane helix</keyword>
<feature type="transmembrane region" description="Helical" evidence="5">
    <location>
        <begin position="183"/>
        <end position="204"/>
    </location>
</feature>